<feature type="domain" description="Heterokaryon incompatibility" evidence="1">
    <location>
        <begin position="57"/>
        <end position="194"/>
    </location>
</feature>
<evidence type="ECO:0000259" key="1">
    <source>
        <dbReference type="Pfam" id="PF06985"/>
    </source>
</evidence>
<dbReference type="EMBL" id="KN832878">
    <property type="protein sequence ID" value="KIM99873.1"/>
    <property type="molecule type" value="Genomic_DNA"/>
</dbReference>
<dbReference type="PANTHER" id="PTHR33112">
    <property type="entry name" value="DOMAIN PROTEIN, PUTATIVE-RELATED"/>
    <property type="match status" value="1"/>
</dbReference>
<dbReference type="OrthoDB" id="5428863at2759"/>
<reference evidence="2 3" key="1">
    <citation type="submission" date="2014-04" db="EMBL/GenBank/DDBJ databases">
        <authorList>
            <consortium name="DOE Joint Genome Institute"/>
            <person name="Kuo A."/>
            <person name="Martino E."/>
            <person name="Perotto S."/>
            <person name="Kohler A."/>
            <person name="Nagy L.G."/>
            <person name="Floudas D."/>
            <person name="Copeland A."/>
            <person name="Barry K.W."/>
            <person name="Cichocki N."/>
            <person name="Veneault-Fourrey C."/>
            <person name="LaButti K."/>
            <person name="Lindquist E.A."/>
            <person name="Lipzen A."/>
            <person name="Lundell T."/>
            <person name="Morin E."/>
            <person name="Murat C."/>
            <person name="Sun H."/>
            <person name="Tunlid A."/>
            <person name="Henrissat B."/>
            <person name="Grigoriev I.V."/>
            <person name="Hibbett D.S."/>
            <person name="Martin F."/>
            <person name="Nordberg H.P."/>
            <person name="Cantor M.N."/>
            <person name="Hua S.X."/>
        </authorList>
    </citation>
    <scope>NUCLEOTIDE SEQUENCE [LARGE SCALE GENOMIC DNA]</scope>
    <source>
        <strain evidence="2 3">Zn</strain>
    </source>
</reference>
<dbReference type="AlphaFoldDB" id="A0A0C3CLI7"/>
<reference evidence="3" key="2">
    <citation type="submission" date="2015-01" db="EMBL/GenBank/DDBJ databases">
        <title>Evolutionary Origins and Diversification of the Mycorrhizal Mutualists.</title>
        <authorList>
            <consortium name="DOE Joint Genome Institute"/>
            <consortium name="Mycorrhizal Genomics Consortium"/>
            <person name="Kohler A."/>
            <person name="Kuo A."/>
            <person name="Nagy L.G."/>
            <person name="Floudas D."/>
            <person name="Copeland A."/>
            <person name="Barry K.W."/>
            <person name="Cichocki N."/>
            <person name="Veneault-Fourrey C."/>
            <person name="LaButti K."/>
            <person name="Lindquist E.A."/>
            <person name="Lipzen A."/>
            <person name="Lundell T."/>
            <person name="Morin E."/>
            <person name="Murat C."/>
            <person name="Riley R."/>
            <person name="Ohm R."/>
            <person name="Sun H."/>
            <person name="Tunlid A."/>
            <person name="Henrissat B."/>
            <person name="Grigoriev I.V."/>
            <person name="Hibbett D.S."/>
            <person name="Martin F."/>
        </authorList>
    </citation>
    <scope>NUCLEOTIDE SEQUENCE [LARGE SCALE GENOMIC DNA]</scope>
    <source>
        <strain evidence="3">Zn</strain>
    </source>
</reference>
<dbReference type="InParanoid" id="A0A0C3CLI7"/>
<dbReference type="Pfam" id="PF06985">
    <property type="entry name" value="HET"/>
    <property type="match status" value="1"/>
</dbReference>
<evidence type="ECO:0000313" key="2">
    <source>
        <dbReference type="EMBL" id="KIM99873.1"/>
    </source>
</evidence>
<accession>A0A0C3CLI7</accession>
<gene>
    <name evidence="2" type="ORF">OIDMADRAFT_126407</name>
</gene>
<proteinExistence type="predicted"/>
<dbReference type="PANTHER" id="PTHR33112:SF1">
    <property type="entry name" value="HETEROKARYON INCOMPATIBILITY DOMAIN-CONTAINING PROTEIN"/>
    <property type="match status" value="1"/>
</dbReference>
<evidence type="ECO:0000313" key="3">
    <source>
        <dbReference type="Proteomes" id="UP000054321"/>
    </source>
</evidence>
<dbReference type="HOGENOM" id="CLU_002639_4_1_1"/>
<protein>
    <recommendedName>
        <fullName evidence="1">Heterokaryon incompatibility domain-containing protein</fullName>
    </recommendedName>
</protein>
<dbReference type="InterPro" id="IPR010730">
    <property type="entry name" value="HET"/>
</dbReference>
<organism evidence="2 3">
    <name type="scientific">Oidiodendron maius (strain Zn)</name>
    <dbReference type="NCBI Taxonomy" id="913774"/>
    <lineage>
        <taxon>Eukaryota</taxon>
        <taxon>Fungi</taxon>
        <taxon>Dikarya</taxon>
        <taxon>Ascomycota</taxon>
        <taxon>Pezizomycotina</taxon>
        <taxon>Leotiomycetes</taxon>
        <taxon>Leotiomycetes incertae sedis</taxon>
        <taxon>Myxotrichaceae</taxon>
        <taxon>Oidiodendron</taxon>
    </lineage>
</organism>
<dbReference type="Proteomes" id="UP000054321">
    <property type="component" value="Unassembled WGS sequence"/>
</dbReference>
<name>A0A0C3CLI7_OIDMZ</name>
<keyword evidence="3" id="KW-1185">Reference proteome</keyword>
<sequence length="373" mass="43270">MLCCEAHSHFKEARSLCGLQDYELIGLKIKIQNVLQSLRVIECSTRRLVKAPEDCIYLALSYVWGSPTDSEPEVRGNDFLPCQLPLTIEDAITVTLQLGHEYLWVDRYCIPQTKSEEFEMQIRHMNLVYKNAYATIVAAAGEDPNYGLPGVSKRARNIRPSTRIGQHYIASIPDSVEPEILQSKWNSRAWTYQEAIFSKRRIIFTDFEVYFDCERMRCRESIRTDLDTPSQGYYCDQTTPEFLPFELGHDSSDYYERVQKYTQRSLTYDSDILNAFQGLLREYETRRGFKIYHVWGVPTISCIKKTFGGGDHQSVVKTSLQGFMLGLCWFLKSPSERRVGFPSWSWVGWKGIIESQGHQFYGRLEDLNDPQYL</sequence>
<dbReference type="STRING" id="913774.A0A0C3CLI7"/>